<evidence type="ECO:0000313" key="9">
    <source>
        <dbReference type="Proteomes" id="UP000001473"/>
    </source>
</evidence>
<dbReference type="GO" id="GO:0030313">
    <property type="term" value="C:cell envelope"/>
    <property type="evidence" value="ECO:0007669"/>
    <property type="project" value="UniProtKB-SubCell"/>
</dbReference>
<evidence type="ECO:0000256" key="6">
    <source>
        <dbReference type="SAM" id="MobiDB-lite"/>
    </source>
</evidence>
<evidence type="ECO:0000256" key="4">
    <source>
        <dbReference type="ARBA" id="ARBA00023157"/>
    </source>
</evidence>
<dbReference type="Gene3D" id="3.40.30.10">
    <property type="entry name" value="Glutaredoxin"/>
    <property type="match status" value="1"/>
</dbReference>
<name>C4LLB3_CORK4</name>
<dbReference type="InterPro" id="IPR000866">
    <property type="entry name" value="AhpC/TSA"/>
</dbReference>
<evidence type="ECO:0000256" key="3">
    <source>
        <dbReference type="ARBA" id="ARBA00022968"/>
    </source>
</evidence>
<evidence type="ECO:0000259" key="7">
    <source>
        <dbReference type="PROSITE" id="PS51352"/>
    </source>
</evidence>
<sequence>MVKKTTSASPKVAAHGGASVDTSARPRKVTHRHGWVLSVRHSVASALVACAIAAVGATTLTACGSDETAGKDAVAVGGNFSFVSPGGQLVIKYDQKDRKPVKDLSGPSLMESDKTIKLSDFDNQIVVLNAWGQWCAPCRTEVDDLQEIQDDLQKGPGNGADGSDDSGTSKGGPAGTVLGINVRDFNKQAAQDFVKDNDITYPSIYDPSFKSAISLGGIPASVVPTTIVLDKQHRPAAVFLREVNAKEIMDVVNDLEKE</sequence>
<dbReference type="GO" id="GO:0016209">
    <property type="term" value="F:antioxidant activity"/>
    <property type="evidence" value="ECO:0007669"/>
    <property type="project" value="InterPro"/>
</dbReference>
<keyword evidence="8" id="KW-0413">Isomerase</keyword>
<evidence type="ECO:0000256" key="2">
    <source>
        <dbReference type="ARBA" id="ARBA00022748"/>
    </source>
</evidence>
<comment type="subcellular location">
    <subcellularLocation>
        <location evidence="1">Cell envelope</location>
    </subcellularLocation>
</comment>
<dbReference type="STRING" id="645127.ckrop_1903"/>
<evidence type="ECO:0000313" key="8">
    <source>
        <dbReference type="EMBL" id="ACR18618.1"/>
    </source>
</evidence>
<keyword evidence="4" id="KW-1015">Disulfide bond</keyword>
<keyword evidence="9" id="KW-1185">Reference proteome</keyword>
<dbReference type="SUPFAM" id="SSF52833">
    <property type="entry name" value="Thioredoxin-like"/>
    <property type="match status" value="1"/>
</dbReference>
<dbReference type="GO" id="GO:0017004">
    <property type="term" value="P:cytochrome complex assembly"/>
    <property type="evidence" value="ECO:0007669"/>
    <property type="project" value="UniProtKB-KW"/>
</dbReference>
<dbReference type="PROSITE" id="PS51352">
    <property type="entry name" value="THIOREDOXIN_2"/>
    <property type="match status" value="1"/>
</dbReference>
<dbReference type="Pfam" id="PF00578">
    <property type="entry name" value="AhpC-TSA"/>
    <property type="match status" value="1"/>
</dbReference>
<keyword evidence="2" id="KW-0201">Cytochrome c-type biogenesis</keyword>
<dbReference type="InterPro" id="IPR050553">
    <property type="entry name" value="Thioredoxin_ResA/DsbE_sf"/>
</dbReference>
<dbReference type="PANTHER" id="PTHR42852">
    <property type="entry name" value="THIOL:DISULFIDE INTERCHANGE PROTEIN DSBE"/>
    <property type="match status" value="1"/>
</dbReference>
<evidence type="ECO:0000256" key="1">
    <source>
        <dbReference type="ARBA" id="ARBA00004196"/>
    </source>
</evidence>
<feature type="region of interest" description="Disordered" evidence="6">
    <location>
        <begin position="1"/>
        <end position="26"/>
    </location>
</feature>
<keyword evidence="3" id="KW-0812">Transmembrane</keyword>
<organism evidence="8 9">
    <name type="scientific">Corynebacterium kroppenstedtii (strain DSM 44385 / JCM 11950 / CIP 105744 / CCUG 35717)</name>
    <dbReference type="NCBI Taxonomy" id="645127"/>
    <lineage>
        <taxon>Bacteria</taxon>
        <taxon>Bacillati</taxon>
        <taxon>Actinomycetota</taxon>
        <taxon>Actinomycetes</taxon>
        <taxon>Mycobacteriales</taxon>
        <taxon>Corynebacteriaceae</taxon>
        <taxon>Corynebacterium</taxon>
    </lineage>
</organism>
<gene>
    <name evidence="8" type="ordered locus">ckrop_1903</name>
</gene>
<dbReference type="CDD" id="cd02966">
    <property type="entry name" value="TlpA_like_family"/>
    <property type="match status" value="1"/>
</dbReference>
<keyword evidence="5" id="KW-0676">Redox-active center</keyword>
<feature type="region of interest" description="Disordered" evidence="6">
    <location>
        <begin position="150"/>
        <end position="173"/>
    </location>
</feature>
<accession>C4LLB3</accession>
<dbReference type="AlphaFoldDB" id="C4LLB3"/>
<dbReference type="HOGENOM" id="CLU_042529_11_1_11"/>
<dbReference type="GO" id="GO:0016853">
    <property type="term" value="F:isomerase activity"/>
    <property type="evidence" value="ECO:0007669"/>
    <property type="project" value="UniProtKB-KW"/>
</dbReference>
<dbReference type="KEGG" id="ckp:ckrop_1903"/>
<dbReference type="GO" id="GO:0016491">
    <property type="term" value="F:oxidoreductase activity"/>
    <property type="evidence" value="ECO:0007669"/>
    <property type="project" value="InterPro"/>
</dbReference>
<reference evidence="8 9" key="1">
    <citation type="journal article" date="2008" name="J. Biotechnol.">
        <title>Ultrafast pyrosequencing of Corynebacterium kroppenstedtii DSM44385 revealed insights into the physiology of a lipophilic corynebacterium that lacks mycolic acids.</title>
        <authorList>
            <person name="Tauch A."/>
            <person name="Schneider J."/>
            <person name="Szczepanowski R."/>
            <person name="Tilker A."/>
            <person name="Viehoever P."/>
            <person name="Gartemann K.-H."/>
            <person name="Arnold W."/>
            <person name="Blom J."/>
            <person name="Brinkrolf K."/>
            <person name="Brune I."/>
            <person name="Goetker S."/>
            <person name="Weisshaar B."/>
            <person name="Goesmann A."/>
            <person name="Droege M."/>
            <person name="Puehler A."/>
        </authorList>
    </citation>
    <scope>NUCLEOTIDE SEQUENCE [LARGE SCALE GENOMIC DNA]</scope>
    <source>
        <strain evidence="9">DSM 44385 / JCM 11950 / CIP 105744 / CCUG 35717</strain>
    </source>
</reference>
<dbReference type="EMBL" id="CP001620">
    <property type="protein sequence ID" value="ACR18618.1"/>
    <property type="molecule type" value="Genomic_DNA"/>
</dbReference>
<proteinExistence type="predicted"/>
<feature type="domain" description="Thioredoxin" evidence="7">
    <location>
        <begin position="95"/>
        <end position="257"/>
    </location>
</feature>
<keyword evidence="3" id="KW-0735">Signal-anchor</keyword>
<dbReference type="PANTHER" id="PTHR42852:SF6">
    <property type="entry name" value="THIOL:DISULFIDE INTERCHANGE PROTEIN DSBE"/>
    <property type="match status" value="1"/>
</dbReference>
<evidence type="ECO:0000256" key="5">
    <source>
        <dbReference type="ARBA" id="ARBA00023284"/>
    </source>
</evidence>
<dbReference type="Proteomes" id="UP000001473">
    <property type="component" value="Chromosome"/>
</dbReference>
<dbReference type="InterPro" id="IPR036249">
    <property type="entry name" value="Thioredoxin-like_sf"/>
</dbReference>
<protein>
    <submittedName>
        <fullName evidence="8">Thiol-disulfide isomerase/thioredoxin</fullName>
    </submittedName>
</protein>
<dbReference type="InterPro" id="IPR013766">
    <property type="entry name" value="Thioredoxin_domain"/>
</dbReference>
<dbReference type="eggNOG" id="COG0526">
    <property type="taxonomic scope" value="Bacteria"/>
</dbReference>